<dbReference type="Pfam" id="PF13628">
    <property type="entry name" value="DUF4142"/>
    <property type="match status" value="1"/>
</dbReference>
<accession>A0A5B8VQD3</accession>
<keyword evidence="1" id="KW-1133">Transmembrane helix</keyword>
<protein>
    <submittedName>
        <fullName evidence="3">DUF4142 domain-containing protein</fullName>
    </submittedName>
</protein>
<dbReference type="Proteomes" id="UP000321291">
    <property type="component" value="Chromosome"/>
</dbReference>
<keyword evidence="1" id="KW-0472">Membrane</keyword>
<organism evidence="3 4">
    <name type="scientific">Arachidicoccus ginsenosidivorans</name>
    <dbReference type="NCBI Taxonomy" id="496057"/>
    <lineage>
        <taxon>Bacteria</taxon>
        <taxon>Pseudomonadati</taxon>
        <taxon>Bacteroidota</taxon>
        <taxon>Chitinophagia</taxon>
        <taxon>Chitinophagales</taxon>
        <taxon>Chitinophagaceae</taxon>
        <taxon>Arachidicoccus</taxon>
    </lineage>
</organism>
<dbReference type="AlphaFoldDB" id="A0A5B8VQD3"/>
<evidence type="ECO:0000313" key="3">
    <source>
        <dbReference type="EMBL" id="QEC73629.1"/>
    </source>
</evidence>
<dbReference type="RefSeq" id="WP_146786392.1">
    <property type="nucleotide sequence ID" value="NZ_CP042434.1"/>
</dbReference>
<keyword evidence="4" id="KW-1185">Reference proteome</keyword>
<sequence length="209" mass="22699">MKHNLIKECWSVSQRYLNSIVAGVIALFFAAVLFAGCKGNSNGDRNGVDSAMDINNQKIDDSVTAVGNNEAEFMVKAANGGMTEVQAAKIAQQKATNDDVKKFADKMVTDHSKLNDQLKDLAGKLNITIPAAIDADSQSMIDKLNNAKSKDFNKTYMDMMVDAHNKDVDLFQKAAADVANPEVNSFITSALPTLQSHQQMAKQIQASLK</sequence>
<keyword evidence="1" id="KW-0812">Transmembrane</keyword>
<dbReference type="InterPro" id="IPR012347">
    <property type="entry name" value="Ferritin-like"/>
</dbReference>
<dbReference type="PANTHER" id="PTHR38593:SF1">
    <property type="entry name" value="BLR2558 PROTEIN"/>
    <property type="match status" value="1"/>
</dbReference>
<dbReference type="KEGG" id="agi:FSB73_20125"/>
<feature type="transmembrane region" description="Helical" evidence="1">
    <location>
        <begin position="16"/>
        <end position="36"/>
    </location>
</feature>
<name>A0A5B8VQD3_9BACT</name>
<feature type="domain" description="DUF4142" evidence="2">
    <location>
        <begin position="70"/>
        <end position="204"/>
    </location>
</feature>
<dbReference type="PANTHER" id="PTHR38593">
    <property type="entry name" value="BLR2558 PROTEIN"/>
    <property type="match status" value="1"/>
</dbReference>
<reference evidence="3 4" key="1">
    <citation type="journal article" date="2017" name="Int. J. Syst. Evol. Microbiol.">
        <title>Arachidicoccus ginsenosidivorans sp. nov., with ginsenoside-converting activity isolated from ginseng cultivating soil.</title>
        <authorList>
            <person name="Siddiqi M.Z."/>
            <person name="Aslam Z."/>
            <person name="Im W.T."/>
        </authorList>
    </citation>
    <scope>NUCLEOTIDE SEQUENCE [LARGE SCALE GENOMIC DNA]</scope>
    <source>
        <strain evidence="3 4">Gsoil 809</strain>
    </source>
</reference>
<evidence type="ECO:0000259" key="2">
    <source>
        <dbReference type="Pfam" id="PF13628"/>
    </source>
</evidence>
<dbReference type="Gene3D" id="1.20.1260.10">
    <property type="match status" value="1"/>
</dbReference>
<dbReference type="InterPro" id="IPR025419">
    <property type="entry name" value="DUF4142"/>
</dbReference>
<evidence type="ECO:0000313" key="4">
    <source>
        <dbReference type="Proteomes" id="UP000321291"/>
    </source>
</evidence>
<gene>
    <name evidence="3" type="ORF">FSB73_20125</name>
</gene>
<evidence type="ECO:0000256" key="1">
    <source>
        <dbReference type="SAM" id="Phobius"/>
    </source>
</evidence>
<dbReference type="OrthoDB" id="883203at2"/>
<dbReference type="EMBL" id="CP042434">
    <property type="protein sequence ID" value="QEC73629.1"/>
    <property type="molecule type" value="Genomic_DNA"/>
</dbReference>
<proteinExistence type="predicted"/>